<dbReference type="OrthoDB" id="9805889at2"/>
<dbReference type="Gene3D" id="3.30.1660.10">
    <property type="entry name" value="Flavin-binding protein dodecin"/>
    <property type="match status" value="1"/>
</dbReference>
<dbReference type="KEGG" id="ptx:ABW99_01370"/>
<gene>
    <name evidence="1" type="ORF">ABW99_01370</name>
</gene>
<dbReference type="PANTHER" id="PTHR39324">
    <property type="entry name" value="CALCIUM DODECIN"/>
    <property type="match status" value="1"/>
</dbReference>
<proteinExistence type="predicted"/>
<evidence type="ECO:0008006" key="3">
    <source>
        <dbReference type="Google" id="ProtNLM"/>
    </source>
</evidence>
<dbReference type="PANTHER" id="PTHR39324:SF1">
    <property type="entry name" value="CALCIUM DODECIN"/>
    <property type="match status" value="1"/>
</dbReference>
<reference evidence="2" key="1">
    <citation type="submission" date="2015-06" db="EMBL/GenBank/DDBJ databases">
        <authorList>
            <person name="Lim Y.L."/>
            <person name="Ee R."/>
            <person name="Yong D."/>
            <person name="How K.Y."/>
            <person name="Yin W.F."/>
            <person name="Chan K.G."/>
        </authorList>
    </citation>
    <scope>NUCLEOTIDE SEQUENCE [LARGE SCALE GENOMIC DNA]</scope>
    <source>
        <strain evidence="2">DSM 25325</strain>
    </source>
</reference>
<evidence type="ECO:0000313" key="1">
    <source>
        <dbReference type="EMBL" id="AKJ67077.1"/>
    </source>
</evidence>
<evidence type="ECO:0000313" key="2">
    <source>
        <dbReference type="Proteomes" id="UP000036700"/>
    </source>
</evidence>
<dbReference type="InterPro" id="IPR009923">
    <property type="entry name" value="Dodecin"/>
</dbReference>
<dbReference type="SUPFAM" id="SSF89807">
    <property type="entry name" value="Dodecin-like"/>
    <property type="match status" value="1"/>
</dbReference>
<protein>
    <recommendedName>
        <fullName evidence="3">Dodecin</fullName>
    </recommendedName>
</protein>
<dbReference type="STRING" id="445709.ABW99_01370"/>
<dbReference type="PATRIC" id="fig|445709.3.peg.302"/>
<dbReference type="RefSeq" id="WP_047212614.1">
    <property type="nucleotide sequence ID" value="NZ_CP011568.3"/>
</dbReference>
<dbReference type="AlphaFoldDB" id="A0A0G3EP47"/>
<dbReference type="Pfam" id="PF07311">
    <property type="entry name" value="Dodecin"/>
    <property type="match status" value="1"/>
</dbReference>
<keyword evidence="2" id="KW-1185">Reference proteome</keyword>
<dbReference type="EMBL" id="CP011568">
    <property type="protein sequence ID" value="AKJ67077.1"/>
    <property type="molecule type" value="Genomic_DNA"/>
</dbReference>
<sequence>MSQIVKVVEIMTESPKSWEDAAQKAVDKASKSLRGISSLYIQDMSAEVEKGKIVNYRINAKVTFKLE</sequence>
<accession>A0A0G3EP47</accession>
<dbReference type="InterPro" id="IPR025543">
    <property type="entry name" value="Dodecin-like"/>
</dbReference>
<organism evidence="1 2">
    <name type="scientific">Pandoraea thiooxydans</name>
    <dbReference type="NCBI Taxonomy" id="445709"/>
    <lineage>
        <taxon>Bacteria</taxon>
        <taxon>Pseudomonadati</taxon>
        <taxon>Pseudomonadota</taxon>
        <taxon>Betaproteobacteria</taxon>
        <taxon>Burkholderiales</taxon>
        <taxon>Burkholderiaceae</taxon>
        <taxon>Pandoraea</taxon>
    </lineage>
</organism>
<dbReference type="InterPro" id="IPR036694">
    <property type="entry name" value="Dodecin-like_sf"/>
</dbReference>
<name>A0A0G3EP47_9BURK</name>
<dbReference type="Proteomes" id="UP000036700">
    <property type="component" value="Chromosome"/>
</dbReference>